<keyword evidence="5 7" id="KW-0472">Membrane</keyword>
<comment type="similarity">
    <text evidence="6">Belongs to the DESIGUAL family.</text>
</comment>
<evidence type="ECO:0000256" key="2">
    <source>
        <dbReference type="ARBA" id="ARBA00022692"/>
    </source>
</evidence>
<dbReference type="GO" id="GO:0012505">
    <property type="term" value="C:endomembrane system"/>
    <property type="evidence" value="ECO:0007669"/>
    <property type="project" value="UniProtKB-SubCell"/>
</dbReference>
<evidence type="ECO:0000256" key="1">
    <source>
        <dbReference type="ARBA" id="ARBA00004127"/>
    </source>
</evidence>
<evidence type="ECO:0000256" key="4">
    <source>
        <dbReference type="ARBA" id="ARBA00022989"/>
    </source>
</evidence>
<evidence type="ECO:0000256" key="5">
    <source>
        <dbReference type="ARBA" id="ARBA00023136"/>
    </source>
</evidence>
<name>A0A8R7K6Q6_TRIUA</name>
<keyword evidence="4 7" id="KW-1133">Transmembrane helix</keyword>
<protein>
    <submittedName>
        <fullName evidence="8">Uncharacterized protein</fullName>
    </submittedName>
</protein>
<comment type="subcellular location">
    <subcellularLocation>
        <location evidence="1">Endomembrane system</location>
        <topology evidence="1">Multi-pass membrane protein</topology>
    </subcellularLocation>
</comment>
<feature type="transmembrane region" description="Helical" evidence="7">
    <location>
        <begin position="81"/>
        <end position="102"/>
    </location>
</feature>
<keyword evidence="9" id="KW-1185">Reference proteome</keyword>
<reference evidence="8" key="3">
    <citation type="submission" date="2022-06" db="UniProtKB">
        <authorList>
            <consortium name="EnsemblPlants"/>
        </authorList>
    </citation>
    <scope>IDENTIFICATION</scope>
</reference>
<dbReference type="EnsemblPlants" id="TuG1812G0100004208.01.T01">
    <property type="protein sequence ID" value="TuG1812G0100004208.01.T01"/>
    <property type="gene ID" value="TuG1812G0100004208.01"/>
</dbReference>
<dbReference type="InterPro" id="IPR052222">
    <property type="entry name" value="DESIGUAL"/>
</dbReference>
<dbReference type="PANTHER" id="PTHR31769">
    <property type="entry name" value="OS07G0462200 PROTEIN-RELATED"/>
    <property type="match status" value="1"/>
</dbReference>
<evidence type="ECO:0000256" key="3">
    <source>
        <dbReference type="ARBA" id="ARBA00022729"/>
    </source>
</evidence>
<dbReference type="Proteomes" id="UP000015106">
    <property type="component" value="Chromosome 1"/>
</dbReference>
<evidence type="ECO:0000313" key="8">
    <source>
        <dbReference type="EnsemblPlants" id="TuG1812G0100004208.01.T01"/>
    </source>
</evidence>
<dbReference type="Pfam" id="PF06749">
    <property type="entry name" value="DUF1218"/>
    <property type="match status" value="1"/>
</dbReference>
<organism evidence="8 9">
    <name type="scientific">Triticum urartu</name>
    <name type="common">Red wild einkorn</name>
    <name type="synonym">Crithodium urartu</name>
    <dbReference type="NCBI Taxonomy" id="4572"/>
    <lineage>
        <taxon>Eukaryota</taxon>
        <taxon>Viridiplantae</taxon>
        <taxon>Streptophyta</taxon>
        <taxon>Embryophyta</taxon>
        <taxon>Tracheophyta</taxon>
        <taxon>Spermatophyta</taxon>
        <taxon>Magnoliopsida</taxon>
        <taxon>Liliopsida</taxon>
        <taxon>Poales</taxon>
        <taxon>Poaceae</taxon>
        <taxon>BOP clade</taxon>
        <taxon>Pooideae</taxon>
        <taxon>Triticodae</taxon>
        <taxon>Triticeae</taxon>
        <taxon>Triticinae</taxon>
        <taxon>Triticum</taxon>
    </lineage>
</organism>
<proteinExistence type="inferred from homology"/>
<dbReference type="InterPro" id="IPR009606">
    <property type="entry name" value="DEAL/Modifying_wall_lignin1/2"/>
</dbReference>
<evidence type="ECO:0000256" key="7">
    <source>
        <dbReference type="SAM" id="Phobius"/>
    </source>
</evidence>
<dbReference type="Gramene" id="TuG1812G0100004208.01.T01">
    <property type="protein sequence ID" value="TuG1812G0100004208.01.T01"/>
    <property type="gene ID" value="TuG1812G0100004208.01"/>
</dbReference>
<keyword evidence="2 7" id="KW-0812">Transmembrane</keyword>
<evidence type="ECO:0000256" key="6">
    <source>
        <dbReference type="ARBA" id="ARBA00029467"/>
    </source>
</evidence>
<reference evidence="8" key="2">
    <citation type="submission" date="2018-03" db="EMBL/GenBank/DDBJ databases">
        <title>The Triticum urartu genome reveals the dynamic nature of wheat genome evolution.</title>
        <authorList>
            <person name="Ling H."/>
            <person name="Ma B."/>
            <person name="Shi X."/>
            <person name="Liu H."/>
            <person name="Dong L."/>
            <person name="Sun H."/>
            <person name="Cao Y."/>
            <person name="Gao Q."/>
            <person name="Zheng S."/>
            <person name="Li Y."/>
            <person name="Yu Y."/>
            <person name="Du H."/>
            <person name="Qi M."/>
            <person name="Li Y."/>
            <person name="Yu H."/>
            <person name="Cui Y."/>
            <person name="Wang N."/>
            <person name="Chen C."/>
            <person name="Wu H."/>
            <person name="Zhao Y."/>
            <person name="Zhang J."/>
            <person name="Li Y."/>
            <person name="Zhou W."/>
            <person name="Zhang B."/>
            <person name="Hu W."/>
            <person name="Eijk M."/>
            <person name="Tang J."/>
            <person name="Witsenboer H."/>
            <person name="Zhao S."/>
            <person name="Li Z."/>
            <person name="Zhang A."/>
            <person name="Wang D."/>
            <person name="Liang C."/>
        </authorList>
    </citation>
    <scope>NUCLEOTIDE SEQUENCE [LARGE SCALE GENOMIC DNA]</scope>
    <source>
        <strain evidence="8">cv. G1812</strain>
    </source>
</reference>
<accession>A0A8R7K6Q6</accession>
<reference evidence="9" key="1">
    <citation type="journal article" date="2013" name="Nature">
        <title>Draft genome of the wheat A-genome progenitor Triticum urartu.</title>
        <authorList>
            <person name="Ling H.Q."/>
            <person name="Zhao S."/>
            <person name="Liu D."/>
            <person name="Wang J."/>
            <person name="Sun H."/>
            <person name="Zhang C."/>
            <person name="Fan H."/>
            <person name="Li D."/>
            <person name="Dong L."/>
            <person name="Tao Y."/>
            <person name="Gao C."/>
            <person name="Wu H."/>
            <person name="Li Y."/>
            <person name="Cui Y."/>
            <person name="Guo X."/>
            <person name="Zheng S."/>
            <person name="Wang B."/>
            <person name="Yu K."/>
            <person name="Liang Q."/>
            <person name="Yang W."/>
            <person name="Lou X."/>
            <person name="Chen J."/>
            <person name="Feng M."/>
            <person name="Jian J."/>
            <person name="Zhang X."/>
            <person name="Luo G."/>
            <person name="Jiang Y."/>
            <person name="Liu J."/>
            <person name="Wang Z."/>
            <person name="Sha Y."/>
            <person name="Zhang B."/>
            <person name="Wu H."/>
            <person name="Tang D."/>
            <person name="Shen Q."/>
            <person name="Xue P."/>
            <person name="Zou S."/>
            <person name="Wang X."/>
            <person name="Liu X."/>
            <person name="Wang F."/>
            <person name="Yang Y."/>
            <person name="An X."/>
            <person name="Dong Z."/>
            <person name="Zhang K."/>
            <person name="Zhang X."/>
            <person name="Luo M.C."/>
            <person name="Dvorak J."/>
            <person name="Tong Y."/>
            <person name="Wang J."/>
            <person name="Yang H."/>
            <person name="Li Z."/>
            <person name="Wang D."/>
            <person name="Zhang A."/>
            <person name="Wang J."/>
        </authorList>
    </citation>
    <scope>NUCLEOTIDE SEQUENCE</scope>
    <source>
        <strain evidence="9">cv. G1812</strain>
    </source>
</reference>
<keyword evidence="3" id="KW-0732">Signal</keyword>
<dbReference type="AlphaFoldDB" id="A0A8R7K6Q6"/>
<sequence>MLLALTTQIVATAATGCCGCCRSWGIPGEAKRIVAVVLSSVSWVLSIIVVILFMVGAIVSSPGGLPTDDDGKCVPPGTGPFVAATVMFVISMVCQIASYILLQATSVA</sequence>
<evidence type="ECO:0000313" key="9">
    <source>
        <dbReference type="Proteomes" id="UP000015106"/>
    </source>
</evidence>
<feature type="transmembrane region" description="Helical" evidence="7">
    <location>
        <begin position="33"/>
        <end position="60"/>
    </location>
</feature>